<proteinExistence type="inferred from homology"/>
<dbReference type="Pfam" id="PF05190">
    <property type="entry name" value="MutS_IV"/>
    <property type="match status" value="1"/>
</dbReference>
<evidence type="ECO:0000256" key="3">
    <source>
        <dbReference type="ARBA" id="ARBA00022741"/>
    </source>
</evidence>
<sequence>MHRQRFLLRDAGGAGIGQRLARFLARVIHGFVSSPTHFPSSSQPPASLGRQPLRSCVVQLWRVKQEALRRRGVAVYRRQVSDPPHIPAAEGESVPRAESATYPRAEGANYPRAEGATPALAQWFVAKAAHPDALVFFRMGDFFEMFFGDAETAAAALDIALSFRGEHRGQPVPMCGVPVHAWEAYLARLIRQGHRVAICDQMETPEQAKKRKAPTIRREVVRVVTPATVTEDGLLDAARPAWLLALAEAEGGFAAAWVDVSTGGFETMALPRGDLGALLARIEPVEACAPRDLAELPDLAQRLPGRIAERAPPRDPARLLREAFGVATLDGFGRFTEAELAAAALALSYVRETQAGALPRLDPPRPQAGAAGTLALDAATRRSLEILRDQRGGTEATLFAAVDRTLTAAGARELAARLAAPLAEVAAVSDRHDAVSFLLGAEATRMALRGTLKGAPDMARALGRLALDRFFPRDLAALAGGFARAEAAADALANAPIPPPPLIGASRAALRLDPALSAEFGRALNSEKMPARLEDGGVIAAGYDGELDALRRLRDGAREAVAALQMDLAQAWGVASLKIRHHQQFGFLAELPAAAGQKLVQSPPVAAGQPLSPILRQTMANAMRFTCTALAELDRKVAEAGERATARERACIAHLKRLALDQGTAIAAAARALAELDLHAASAQLATEGGWCRPELTERAEFCITAGRHPVVEAVQKRARGPAFVPNDCDLSPGRRLCLLTGPNMAGKSTWLRQNALMVVLAQAGLFVPATAARMGLVDRLFSRVGGGDDIAGGRSTFMVEMAETAAILNQATARSLVVLDEVGRGTATWDGLAIAWAVLEALHDRIRCRAIFASHFHELTALAGRLPEVQLARMQVREWRGEVVFQHLVGPGASERSWGVHVARLAGVPRPVLKRAAEVLAALETRARAGGHDALAEELPLFAQAAPTAQAAPASPLHALLAELDPDTLSPREAQDALYRLKSLADQKTDPGAEVTAPQHEKTVAATGDTVV</sequence>
<dbReference type="Pfam" id="PF01624">
    <property type="entry name" value="MutS_I"/>
    <property type="match status" value="1"/>
</dbReference>
<dbReference type="SUPFAM" id="SSF52540">
    <property type="entry name" value="P-loop containing nucleoside triphosphate hydrolases"/>
    <property type="match status" value="1"/>
</dbReference>
<evidence type="ECO:0000256" key="10">
    <source>
        <dbReference type="RuleBase" id="RU003756"/>
    </source>
</evidence>
<evidence type="ECO:0000256" key="5">
    <source>
        <dbReference type="ARBA" id="ARBA00022840"/>
    </source>
</evidence>
<keyword evidence="6 10" id="KW-0238">DNA-binding</keyword>
<evidence type="ECO:0000256" key="1">
    <source>
        <dbReference type="ARBA" id="ARBA00006271"/>
    </source>
</evidence>
<comment type="function">
    <text evidence="8">This protein is involved in the repair of mismatches in DNA. It is possible that it carries out the mismatch recognition step. This protein has a weak ATPase activity.</text>
</comment>
<dbReference type="InterPro" id="IPR027417">
    <property type="entry name" value="P-loop_NTPase"/>
</dbReference>
<dbReference type="NCBIfam" id="NF003810">
    <property type="entry name" value="PRK05399.1"/>
    <property type="match status" value="1"/>
</dbReference>
<dbReference type="SUPFAM" id="SSF55271">
    <property type="entry name" value="DNA repair protein MutS, domain I"/>
    <property type="match status" value="1"/>
</dbReference>
<dbReference type="Gene3D" id="3.40.1170.10">
    <property type="entry name" value="DNA repair protein MutS, domain I"/>
    <property type="match status" value="1"/>
</dbReference>
<dbReference type="InterPro" id="IPR007861">
    <property type="entry name" value="DNA_mismatch_repair_MutS_clamp"/>
</dbReference>
<accession>A0ABX1EZK2</accession>
<dbReference type="Gene3D" id="6.10.140.430">
    <property type="match status" value="1"/>
</dbReference>
<dbReference type="InterPro" id="IPR036678">
    <property type="entry name" value="MutS_con_dom_sf"/>
</dbReference>
<dbReference type="InterPro" id="IPR007695">
    <property type="entry name" value="DNA_mismatch_repair_MutS-lik_N"/>
</dbReference>
<dbReference type="SUPFAM" id="SSF53150">
    <property type="entry name" value="DNA repair protein MutS, domain II"/>
    <property type="match status" value="1"/>
</dbReference>
<dbReference type="NCBIfam" id="TIGR01070">
    <property type="entry name" value="mutS1"/>
    <property type="match status" value="1"/>
</dbReference>
<dbReference type="Pfam" id="PF00488">
    <property type="entry name" value="MutS_V"/>
    <property type="match status" value="1"/>
</dbReference>
<evidence type="ECO:0000256" key="7">
    <source>
        <dbReference type="ARBA" id="ARBA00023204"/>
    </source>
</evidence>
<dbReference type="Proteomes" id="UP000765160">
    <property type="component" value="Unassembled WGS sequence"/>
</dbReference>
<dbReference type="InterPro" id="IPR016151">
    <property type="entry name" value="DNA_mismatch_repair_MutS_N"/>
</dbReference>
<dbReference type="SMART" id="SM00533">
    <property type="entry name" value="MUTSd"/>
    <property type="match status" value="1"/>
</dbReference>
<dbReference type="PROSITE" id="PS00486">
    <property type="entry name" value="DNA_MISMATCH_REPAIR_2"/>
    <property type="match status" value="1"/>
</dbReference>
<keyword evidence="4 10" id="KW-0227">DNA damage</keyword>
<dbReference type="InterPro" id="IPR007696">
    <property type="entry name" value="DNA_mismatch_repair_MutS_core"/>
</dbReference>
<evidence type="ECO:0000256" key="6">
    <source>
        <dbReference type="ARBA" id="ARBA00023125"/>
    </source>
</evidence>
<dbReference type="PANTHER" id="PTHR11361">
    <property type="entry name" value="DNA MISMATCH REPAIR PROTEIN MUTS FAMILY MEMBER"/>
    <property type="match status" value="1"/>
</dbReference>
<dbReference type="InterPro" id="IPR007860">
    <property type="entry name" value="DNA_mmatch_repair_MutS_con_dom"/>
</dbReference>
<dbReference type="InterPro" id="IPR005748">
    <property type="entry name" value="DNA_mismatch_repair_MutS"/>
</dbReference>
<keyword evidence="14" id="KW-1185">Reference proteome</keyword>
<evidence type="ECO:0000256" key="11">
    <source>
        <dbReference type="SAM" id="MobiDB-lite"/>
    </source>
</evidence>
<evidence type="ECO:0000256" key="9">
    <source>
        <dbReference type="NCBIfam" id="TIGR01070"/>
    </source>
</evidence>
<dbReference type="CDD" id="cd03284">
    <property type="entry name" value="ABC_MutS1"/>
    <property type="match status" value="1"/>
</dbReference>
<dbReference type="Gene3D" id="1.10.1420.10">
    <property type="match status" value="2"/>
</dbReference>
<evidence type="ECO:0000313" key="14">
    <source>
        <dbReference type="Proteomes" id="UP000765160"/>
    </source>
</evidence>
<dbReference type="Gene3D" id="3.40.50.300">
    <property type="entry name" value="P-loop containing nucleotide triphosphate hydrolases"/>
    <property type="match status" value="1"/>
</dbReference>
<dbReference type="EMBL" id="JAAVTX010000003">
    <property type="protein sequence ID" value="NKE45521.1"/>
    <property type="molecule type" value="Genomic_DNA"/>
</dbReference>
<dbReference type="SMART" id="SM00534">
    <property type="entry name" value="MUTSac"/>
    <property type="match status" value="1"/>
</dbReference>
<dbReference type="InterPro" id="IPR000432">
    <property type="entry name" value="DNA_mismatch_repair_MutS_C"/>
</dbReference>
<evidence type="ECO:0000256" key="8">
    <source>
        <dbReference type="ARBA" id="ARBA00024647"/>
    </source>
</evidence>
<comment type="similarity">
    <text evidence="1 10">Belongs to the DNA mismatch repair MutS family.</text>
</comment>
<protein>
    <recommendedName>
        <fullName evidence="2 9">DNA mismatch repair protein MutS</fullName>
    </recommendedName>
</protein>
<dbReference type="SUPFAM" id="SSF48334">
    <property type="entry name" value="DNA repair protein MutS, domain III"/>
    <property type="match status" value="1"/>
</dbReference>
<dbReference type="Pfam" id="PF05192">
    <property type="entry name" value="MutS_III"/>
    <property type="match status" value="1"/>
</dbReference>
<dbReference type="Gene3D" id="3.30.420.110">
    <property type="entry name" value="MutS, connector domain"/>
    <property type="match status" value="1"/>
</dbReference>
<feature type="domain" description="DNA mismatch repair proteins mutS family" evidence="12">
    <location>
        <begin position="816"/>
        <end position="832"/>
    </location>
</feature>
<dbReference type="InterPro" id="IPR045076">
    <property type="entry name" value="MutS"/>
</dbReference>
<dbReference type="InterPro" id="IPR017261">
    <property type="entry name" value="DNA_mismatch_repair_MutS/MSH"/>
</dbReference>
<dbReference type="PANTHER" id="PTHR11361:SF34">
    <property type="entry name" value="DNA MISMATCH REPAIR PROTEIN MSH1, MITOCHONDRIAL"/>
    <property type="match status" value="1"/>
</dbReference>
<gene>
    <name evidence="13" type="primary">mutS</name>
    <name evidence="13" type="ORF">HB662_12095</name>
</gene>
<feature type="region of interest" description="Disordered" evidence="11">
    <location>
        <begin position="986"/>
        <end position="1013"/>
    </location>
</feature>
<evidence type="ECO:0000313" key="13">
    <source>
        <dbReference type="EMBL" id="NKE45521.1"/>
    </source>
</evidence>
<evidence type="ECO:0000256" key="2">
    <source>
        <dbReference type="ARBA" id="ARBA00021982"/>
    </source>
</evidence>
<dbReference type="PIRSF" id="PIRSF037677">
    <property type="entry name" value="DNA_mis_repair_Msh6"/>
    <property type="match status" value="1"/>
</dbReference>
<keyword evidence="5" id="KW-0067">ATP-binding</keyword>
<keyword evidence="3 10" id="KW-0547">Nucleotide-binding</keyword>
<keyword evidence="7 10" id="KW-0234">DNA repair</keyword>
<name>A0ABX1EZK2_9PROT</name>
<dbReference type="Pfam" id="PF05188">
    <property type="entry name" value="MutS_II"/>
    <property type="match status" value="1"/>
</dbReference>
<reference evidence="13 14" key="1">
    <citation type="submission" date="2020-03" db="EMBL/GenBank/DDBJ databases">
        <title>Roseomonas selenitidurans sp. nov. isolated from soil.</title>
        <authorList>
            <person name="Liu H."/>
        </authorList>
    </citation>
    <scope>NUCLEOTIDE SEQUENCE [LARGE SCALE GENOMIC DNA]</scope>
    <source>
        <strain evidence="13 14">JCM 15073</strain>
    </source>
</reference>
<comment type="caution">
    <text evidence="13">The sequence shown here is derived from an EMBL/GenBank/DDBJ whole genome shotgun (WGS) entry which is preliminary data.</text>
</comment>
<dbReference type="InterPro" id="IPR036187">
    <property type="entry name" value="DNA_mismatch_repair_MutS_sf"/>
</dbReference>
<organism evidence="13 14">
    <name type="scientific">Falsiroseomonas frigidaquae</name>
    <dbReference type="NCBI Taxonomy" id="487318"/>
    <lineage>
        <taxon>Bacteria</taxon>
        <taxon>Pseudomonadati</taxon>
        <taxon>Pseudomonadota</taxon>
        <taxon>Alphaproteobacteria</taxon>
        <taxon>Acetobacterales</taxon>
        <taxon>Roseomonadaceae</taxon>
        <taxon>Falsiroseomonas</taxon>
    </lineage>
</organism>
<evidence type="ECO:0000256" key="4">
    <source>
        <dbReference type="ARBA" id="ARBA00022763"/>
    </source>
</evidence>
<evidence type="ECO:0000259" key="12">
    <source>
        <dbReference type="PROSITE" id="PS00486"/>
    </source>
</evidence>